<evidence type="ECO:0000313" key="2">
    <source>
        <dbReference type="Proteomes" id="UP000289316"/>
    </source>
</evidence>
<dbReference type="Pfam" id="PF05135">
    <property type="entry name" value="Phage_connect_1"/>
    <property type="match status" value="1"/>
</dbReference>
<dbReference type="OrthoDB" id="2236831at2"/>
<dbReference type="CDD" id="cd08054">
    <property type="entry name" value="gp6"/>
    <property type="match status" value="1"/>
</dbReference>
<dbReference type="EMBL" id="QZFR01000007">
    <property type="protein sequence ID" value="RXV75225.1"/>
    <property type="molecule type" value="Genomic_DNA"/>
</dbReference>
<comment type="caution">
    <text evidence="1">The sequence shown here is derived from an EMBL/GenBank/DDBJ whole genome shotgun (WGS) entry which is preliminary data.</text>
</comment>
<accession>A0A4Q2AYZ3</accession>
<evidence type="ECO:0000313" key="1">
    <source>
        <dbReference type="EMBL" id="RXV75225.1"/>
    </source>
</evidence>
<sequence length="90" mass="10377">MYMSATLEDVKAHLHIFHTVEDVYLKSLLEQSELAITRMTGLEFGPEYDELVLNRVRFAYNDKLDEFETRYQSVLLGASTKMLGRDVGES</sequence>
<dbReference type="Proteomes" id="UP000289316">
    <property type="component" value="Unassembled WGS sequence"/>
</dbReference>
<dbReference type="AlphaFoldDB" id="A0A4Q2AYZ3"/>
<organism evidence="1 2">
    <name type="scientific">Ligilactobacillus murinus</name>
    <dbReference type="NCBI Taxonomy" id="1622"/>
    <lineage>
        <taxon>Bacteria</taxon>
        <taxon>Bacillati</taxon>
        <taxon>Bacillota</taxon>
        <taxon>Bacilli</taxon>
        <taxon>Lactobacillales</taxon>
        <taxon>Lactobacillaceae</taxon>
        <taxon>Ligilactobacillus</taxon>
    </lineage>
</organism>
<proteinExistence type="predicted"/>
<name>A0A4Q2AYZ3_9LACO</name>
<reference evidence="1 2" key="1">
    <citation type="submission" date="2018-09" db="EMBL/GenBank/DDBJ databases">
        <title>Murine metabolic-syndrome-specific gut microbial biobank.</title>
        <authorList>
            <person name="Liu C."/>
        </authorList>
    </citation>
    <scope>NUCLEOTIDE SEQUENCE [LARGE SCALE GENOMIC DNA]</scope>
    <source>
        <strain evidence="1 2">C-30</strain>
    </source>
</reference>
<protein>
    <submittedName>
        <fullName evidence="1">Phage gp6-like head-tail connector protein</fullName>
    </submittedName>
</protein>
<dbReference type="InterPro" id="IPR021146">
    <property type="entry name" value="Phage_gp6-like_head-tail"/>
</dbReference>
<gene>
    <name evidence="1" type="ORF">D6C19_01925</name>
</gene>